<evidence type="ECO:0000256" key="1">
    <source>
        <dbReference type="ARBA" id="ARBA00004236"/>
    </source>
</evidence>
<dbReference type="AlphaFoldDB" id="F7YVE9"/>
<protein>
    <submittedName>
        <fullName evidence="10">ABC transporter related protein</fullName>
    </submittedName>
</protein>
<dbReference type="GO" id="GO:0005524">
    <property type="term" value="F:ATP binding"/>
    <property type="evidence" value="ECO:0007669"/>
    <property type="project" value="UniProtKB-KW"/>
</dbReference>
<proteinExistence type="inferred from homology"/>
<dbReference type="Proteomes" id="UP000006804">
    <property type="component" value="Chromosome"/>
</dbReference>
<comment type="similarity">
    <text evidence="2">Belongs to the ABC transporter superfamily.</text>
</comment>
<dbReference type="GO" id="GO:0005886">
    <property type="term" value="C:plasma membrane"/>
    <property type="evidence" value="ECO:0007669"/>
    <property type="project" value="UniProtKB-SubCell"/>
</dbReference>
<evidence type="ECO:0000256" key="2">
    <source>
        <dbReference type="ARBA" id="ARBA00005417"/>
    </source>
</evidence>
<dbReference type="InterPro" id="IPR003439">
    <property type="entry name" value="ABC_transporter-like_ATP-bd"/>
</dbReference>
<keyword evidence="7" id="KW-1278">Translocase</keyword>
<dbReference type="PATRIC" id="fig|688269.3.peg.368"/>
<dbReference type="RefSeq" id="WP_013931675.1">
    <property type="nucleotide sequence ID" value="NC_015707.1"/>
</dbReference>
<dbReference type="EMBL" id="CP002351">
    <property type="protein sequence ID" value="AEH50452.1"/>
    <property type="molecule type" value="Genomic_DNA"/>
</dbReference>
<reference evidence="10 11" key="1">
    <citation type="submission" date="2010-11" db="EMBL/GenBank/DDBJ databases">
        <title>The complete genome of Thermotoga thermarum DSM 5069.</title>
        <authorList>
            <consortium name="US DOE Joint Genome Institute (JGI-PGF)"/>
            <person name="Lucas S."/>
            <person name="Copeland A."/>
            <person name="Lapidus A."/>
            <person name="Bruce D."/>
            <person name="Goodwin L."/>
            <person name="Pitluck S."/>
            <person name="Kyrpides N."/>
            <person name="Mavromatis K."/>
            <person name="Ivanova N."/>
            <person name="Zeytun A."/>
            <person name="Brettin T."/>
            <person name="Detter J.C."/>
            <person name="Tapia R."/>
            <person name="Han C."/>
            <person name="Land M."/>
            <person name="Hauser L."/>
            <person name="Markowitz V."/>
            <person name="Cheng J.-F."/>
            <person name="Hugenholtz P."/>
            <person name="Woyke T."/>
            <person name="Wu D."/>
            <person name="Spring S."/>
            <person name="Schroeder M."/>
            <person name="Brambilla E."/>
            <person name="Klenk H.-P."/>
            <person name="Eisen J.A."/>
        </authorList>
    </citation>
    <scope>NUCLEOTIDE SEQUENCE [LARGE SCALE GENOMIC DNA]</scope>
    <source>
        <strain evidence="10 11">DSM 5069</strain>
    </source>
</reference>
<dbReference type="eggNOG" id="COG1131">
    <property type="taxonomic scope" value="Bacteria"/>
</dbReference>
<evidence type="ECO:0000256" key="6">
    <source>
        <dbReference type="ARBA" id="ARBA00022840"/>
    </source>
</evidence>
<keyword evidence="6" id="KW-0067">ATP-binding</keyword>
<dbReference type="InterPro" id="IPR003593">
    <property type="entry name" value="AAA+_ATPase"/>
</dbReference>
<evidence type="ECO:0000259" key="9">
    <source>
        <dbReference type="PROSITE" id="PS50893"/>
    </source>
</evidence>
<dbReference type="InterPro" id="IPR027417">
    <property type="entry name" value="P-loop_NTPase"/>
</dbReference>
<dbReference type="STRING" id="688269.Theth_0357"/>
<evidence type="ECO:0000256" key="7">
    <source>
        <dbReference type="ARBA" id="ARBA00022967"/>
    </source>
</evidence>
<keyword evidence="3" id="KW-0813">Transport</keyword>
<dbReference type="InterPro" id="IPR050763">
    <property type="entry name" value="ABC_transporter_ATP-binding"/>
</dbReference>
<dbReference type="Gene3D" id="3.40.50.300">
    <property type="entry name" value="P-loop containing nucleotide triphosphate hydrolases"/>
    <property type="match status" value="1"/>
</dbReference>
<dbReference type="PANTHER" id="PTHR42711">
    <property type="entry name" value="ABC TRANSPORTER ATP-BINDING PROTEIN"/>
    <property type="match status" value="1"/>
</dbReference>
<keyword evidence="11" id="KW-1185">Reference proteome</keyword>
<evidence type="ECO:0000256" key="4">
    <source>
        <dbReference type="ARBA" id="ARBA00022475"/>
    </source>
</evidence>
<comment type="subcellular location">
    <subcellularLocation>
        <location evidence="1">Cell membrane</location>
    </subcellularLocation>
</comment>
<dbReference type="InterPro" id="IPR017871">
    <property type="entry name" value="ABC_transporter-like_CS"/>
</dbReference>
<feature type="domain" description="ABC transporter" evidence="9">
    <location>
        <begin position="4"/>
        <end position="232"/>
    </location>
</feature>
<evidence type="ECO:0000256" key="8">
    <source>
        <dbReference type="ARBA" id="ARBA00023136"/>
    </source>
</evidence>
<organism evidence="10 11">
    <name type="scientific">Pseudothermotoga thermarum DSM 5069</name>
    <dbReference type="NCBI Taxonomy" id="688269"/>
    <lineage>
        <taxon>Bacteria</taxon>
        <taxon>Thermotogati</taxon>
        <taxon>Thermotogota</taxon>
        <taxon>Thermotogae</taxon>
        <taxon>Thermotogales</taxon>
        <taxon>Thermotogaceae</taxon>
        <taxon>Pseudothermotoga</taxon>
    </lineage>
</organism>
<sequence length="303" mass="34501">MKVIAVKELKKYYGQVKAVDGISFEVEEGTVVAMLGPNGAGKTTTIEILEGLRKKDSGEIYYFGKKVEEIDETIKQMIGVQLQKTAFFEYLTVYETLELFAALYNKKVDKQRIKSLIELVALEEKAKAKIKELSGGQLQRLSLAVALVNDPKIVFLDEPTTGLDPQARRHVWQIVEDLRKSGKTIFLTTHYMEEAEKLADHVLIMDHGKIIAEGTVDQLINSLDMESYVEFWTDQPEKLLEKLEGTVLLNHDKLQIPAKNVEEVLHKLFDLSKTLQLKIDNIVIRRSNLEDVFLKLTGRLLRD</sequence>
<dbReference type="FunFam" id="3.40.50.300:FF:000589">
    <property type="entry name" value="ABC transporter, ATP-binding subunit"/>
    <property type="match status" value="1"/>
</dbReference>
<accession>F7YVE9</accession>
<evidence type="ECO:0000313" key="11">
    <source>
        <dbReference type="Proteomes" id="UP000006804"/>
    </source>
</evidence>
<keyword evidence="5" id="KW-0547">Nucleotide-binding</keyword>
<dbReference type="CDD" id="cd03263">
    <property type="entry name" value="ABC_subfamily_A"/>
    <property type="match status" value="1"/>
</dbReference>
<dbReference type="PROSITE" id="PS00211">
    <property type="entry name" value="ABC_TRANSPORTER_1"/>
    <property type="match status" value="1"/>
</dbReference>
<evidence type="ECO:0000256" key="3">
    <source>
        <dbReference type="ARBA" id="ARBA00022448"/>
    </source>
</evidence>
<dbReference type="GO" id="GO:0016887">
    <property type="term" value="F:ATP hydrolysis activity"/>
    <property type="evidence" value="ECO:0007669"/>
    <property type="project" value="InterPro"/>
</dbReference>
<dbReference type="PANTHER" id="PTHR42711:SF5">
    <property type="entry name" value="ABC TRANSPORTER ATP-BINDING PROTEIN NATA"/>
    <property type="match status" value="1"/>
</dbReference>
<keyword evidence="4" id="KW-1003">Cell membrane</keyword>
<dbReference type="SUPFAM" id="SSF52540">
    <property type="entry name" value="P-loop containing nucleoside triphosphate hydrolases"/>
    <property type="match status" value="1"/>
</dbReference>
<dbReference type="PROSITE" id="PS50893">
    <property type="entry name" value="ABC_TRANSPORTER_2"/>
    <property type="match status" value="1"/>
</dbReference>
<name>F7YVE9_9THEM</name>
<gene>
    <name evidence="10" type="ORF">Theth_0357</name>
</gene>
<dbReference type="KEGG" id="tta:Theth_0357"/>
<evidence type="ECO:0000256" key="5">
    <source>
        <dbReference type="ARBA" id="ARBA00022741"/>
    </source>
</evidence>
<dbReference type="SMART" id="SM00382">
    <property type="entry name" value="AAA"/>
    <property type="match status" value="1"/>
</dbReference>
<dbReference type="OrthoDB" id="9804819at2"/>
<evidence type="ECO:0000313" key="10">
    <source>
        <dbReference type="EMBL" id="AEH50452.1"/>
    </source>
</evidence>
<dbReference type="Pfam" id="PF00005">
    <property type="entry name" value="ABC_tran"/>
    <property type="match status" value="1"/>
</dbReference>
<dbReference type="HOGENOM" id="CLU_000604_1_2_0"/>
<keyword evidence="8" id="KW-0472">Membrane</keyword>